<name>A0A816IA58_BRANA</name>
<accession>A0A816IA58</accession>
<sequence>MVLMVTAPPSCIRPPPHPPSLPCKPLPLEACSLIIFPEPPDPTAALIRLLAPLHILEPSVSSSVHVVAVTPLSFFATTKGISCVKMNHLAQNEDVALSLNLLLPLVEDVTSSLPLPQYEDLTLPHTISNFVFHMFYLLLVTLYEVRIRTFVLSALVSMVAEIDAFKNGGFGWKLFLQDRVLDSQSFKYFQTLMSFSLPCIQG</sequence>
<dbReference type="EMBL" id="HG994367">
    <property type="protein sequence ID" value="CAF1701001.1"/>
    <property type="molecule type" value="Genomic_DNA"/>
</dbReference>
<protein>
    <submittedName>
        <fullName evidence="1">(rape) hypothetical protein</fullName>
    </submittedName>
</protein>
<dbReference type="AlphaFoldDB" id="A0A816IA58"/>
<dbReference type="Proteomes" id="UP001295469">
    <property type="component" value="Chromosome C03"/>
</dbReference>
<organism evidence="1">
    <name type="scientific">Brassica napus</name>
    <name type="common">Rape</name>
    <dbReference type="NCBI Taxonomy" id="3708"/>
    <lineage>
        <taxon>Eukaryota</taxon>
        <taxon>Viridiplantae</taxon>
        <taxon>Streptophyta</taxon>
        <taxon>Embryophyta</taxon>
        <taxon>Tracheophyta</taxon>
        <taxon>Spermatophyta</taxon>
        <taxon>Magnoliopsida</taxon>
        <taxon>eudicotyledons</taxon>
        <taxon>Gunneridae</taxon>
        <taxon>Pentapetalae</taxon>
        <taxon>rosids</taxon>
        <taxon>malvids</taxon>
        <taxon>Brassicales</taxon>
        <taxon>Brassicaceae</taxon>
        <taxon>Brassiceae</taxon>
        <taxon>Brassica</taxon>
    </lineage>
</organism>
<evidence type="ECO:0000313" key="1">
    <source>
        <dbReference type="EMBL" id="CAF1701001.1"/>
    </source>
</evidence>
<proteinExistence type="predicted"/>
<gene>
    <name evidence="1" type="ORF">DARMORV10_C03P27790.1</name>
</gene>
<reference evidence="1" key="1">
    <citation type="submission" date="2021-01" db="EMBL/GenBank/DDBJ databases">
        <authorList>
            <consortium name="Genoscope - CEA"/>
            <person name="William W."/>
        </authorList>
    </citation>
    <scope>NUCLEOTIDE SEQUENCE</scope>
</reference>